<dbReference type="InterPro" id="IPR036188">
    <property type="entry name" value="FAD/NAD-bd_sf"/>
</dbReference>
<keyword evidence="2" id="KW-1185">Reference proteome</keyword>
<evidence type="ECO:0000313" key="2">
    <source>
        <dbReference type="Proteomes" id="UP000534783"/>
    </source>
</evidence>
<proteinExistence type="predicted"/>
<dbReference type="Gene3D" id="3.50.50.60">
    <property type="entry name" value="FAD/NAD(P)-binding domain"/>
    <property type="match status" value="1"/>
</dbReference>
<dbReference type="AlphaFoldDB" id="A0A7X6IE06"/>
<protein>
    <submittedName>
        <fullName evidence="1">Uncharacterized protein</fullName>
    </submittedName>
</protein>
<dbReference type="Proteomes" id="UP000534783">
    <property type="component" value="Unassembled WGS sequence"/>
</dbReference>
<accession>A0A7X6IE06</accession>
<dbReference type="EMBL" id="VTOW01000010">
    <property type="protein sequence ID" value="NKE73719.1"/>
    <property type="molecule type" value="Genomic_DNA"/>
</dbReference>
<reference evidence="1 2" key="1">
    <citation type="journal article" date="2020" name="Nature">
        <title>Bacterial chemolithoautotrophy via manganese oxidation.</title>
        <authorList>
            <person name="Yu H."/>
            <person name="Leadbetter J.R."/>
        </authorList>
    </citation>
    <scope>NUCLEOTIDE SEQUENCE [LARGE SCALE GENOMIC DNA]</scope>
    <source>
        <strain evidence="1 2">Mn-1</strain>
    </source>
</reference>
<comment type="caution">
    <text evidence="1">The sequence shown here is derived from an EMBL/GenBank/DDBJ whole genome shotgun (WGS) entry which is preliminary data.</text>
</comment>
<evidence type="ECO:0000313" key="1">
    <source>
        <dbReference type="EMBL" id="NKE73719.1"/>
    </source>
</evidence>
<dbReference type="SUPFAM" id="SSF51905">
    <property type="entry name" value="FAD/NAD(P)-binding domain"/>
    <property type="match status" value="1"/>
</dbReference>
<gene>
    <name evidence="1" type="ORF">MNODULE_23470</name>
</gene>
<sequence>MTERKKYDAVFAGCSLTSLAAAAALAKRGRSVLVLAETEVHFPSPLFRFAQGPLLYLGFEEGGAMEGFFSELPLPIPSLRKEGFLFKRVLPFLQIVQSQHRIDLSSQNEEYLDELKREFGPQLQKIKSFFQEIEKETPALAPYLGRFSQVEIHGVVDRLGAWKQKFDFQRAVQSYNKKPATEFLAPFAFDEEFLEYLDLQALFAFRRPLTDISTYDLILLTWSLSKGGVRMVGGASTLISFFVKLIKGWGGEVVGDKTVTQVETKGKRIDEVVLEDGTRIPTKHLILVQPPPNSPVHFCFTLRNEWIPTPMKESLLMTWGEEIPADVEDLLVLRLSLPEEEEGFAAGVRGLVVTALFRPGVEVTADRIEAVRKRVLDRLQWLMPFSKSQIEAVSGTVGKRELPSSLETLRTEWRGKSREISKGTWSFLQPKDLRNVILLKDDLSDHLAWGSSFLAGTSLAQTVEQGL</sequence>
<organism evidence="1 2">
    <name type="scientific">Candidatus Manganitrophus noduliformans</name>
    <dbReference type="NCBI Taxonomy" id="2606439"/>
    <lineage>
        <taxon>Bacteria</taxon>
        <taxon>Pseudomonadati</taxon>
        <taxon>Nitrospirota</taxon>
        <taxon>Nitrospiria</taxon>
        <taxon>Candidatus Troglogloeales</taxon>
        <taxon>Candidatus Manganitrophaceae</taxon>
        <taxon>Candidatus Manganitrophus</taxon>
    </lineage>
</organism>
<dbReference type="RefSeq" id="WP_168063682.1">
    <property type="nucleotide sequence ID" value="NZ_VTOW01000010.1"/>
</dbReference>
<name>A0A7X6IE06_9BACT</name>